<evidence type="ECO:0000256" key="3">
    <source>
        <dbReference type="ARBA" id="ARBA00022692"/>
    </source>
</evidence>
<evidence type="ECO:0000259" key="14">
    <source>
        <dbReference type="SMART" id="SM00382"/>
    </source>
</evidence>
<comment type="catalytic activity">
    <reaction evidence="11">
        <text>ATP + H2O = ADP + phosphate + H(+)</text>
        <dbReference type="Rhea" id="RHEA:13065"/>
        <dbReference type="ChEBI" id="CHEBI:15377"/>
        <dbReference type="ChEBI" id="CHEBI:15378"/>
        <dbReference type="ChEBI" id="CHEBI:30616"/>
        <dbReference type="ChEBI" id="CHEBI:43474"/>
        <dbReference type="ChEBI" id="CHEBI:456216"/>
    </reaction>
    <physiologicalReaction direction="left-to-right" evidence="11">
        <dbReference type="Rhea" id="RHEA:13066"/>
    </physiologicalReaction>
</comment>
<dbReference type="InterPro" id="IPR003593">
    <property type="entry name" value="AAA+_ATPase"/>
</dbReference>
<feature type="region of interest" description="Disordered" evidence="13">
    <location>
        <begin position="285"/>
        <end position="304"/>
    </location>
</feature>
<keyword evidence="17" id="KW-1185">Reference proteome</keyword>
<sequence>MGSLFETARRLLSSLWDALINAFFITAVFGNDDDSFQWIMHWMSEQPSWKGARNVEISTSNVDLLCAVEIDSDEDSSTHSRKVTYLPAVSESYTLWYKYRWMGVTRAVHPNQGGWSTRETLTLSVMTRDHGILAKILQDAKNGYIKAQEDKITIYVSNNSTDGWRELATRPKRPLNSIILDPGTAELVVEDIRDFLSSKEWYAERGIPFRRGYLLYGAPGSGKTSLIHSIAGELGLDVYIISLSRSGLDDTSLADLISDLPERCIALMEDIDAAFYHGLNRETPHASSVETSDDDLDSDRPQPTGRVSLSGLLNALDGIGAQEGRVLFATTNKYNSLDLALCRPGRMDLHIEFKLASRFQAERLFKRFYAPLPSPSASARGSESKHTTASGKRENSHVDTTEDPLIDLSESQAPPAPLSSSSPTPSPSFPPSPSSPPYPSPTATEKHEENTASSGPTYVGVVHSRRAPTLSRDQINALAAQFALAVPERQLSMASLQGFLMMYKTRPFEAVADVEAWVEKELMERRGAEKEEDEQ</sequence>
<reference evidence="16" key="1">
    <citation type="submission" date="2019-10" db="EMBL/GenBank/DDBJ databases">
        <authorList>
            <consortium name="DOE Joint Genome Institute"/>
            <person name="Kuo A."/>
            <person name="Miyauchi S."/>
            <person name="Kiss E."/>
            <person name="Drula E."/>
            <person name="Kohler A."/>
            <person name="Sanchez-Garcia M."/>
            <person name="Andreopoulos B."/>
            <person name="Barry K.W."/>
            <person name="Bonito G."/>
            <person name="Buee M."/>
            <person name="Carver A."/>
            <person name="Chen C."/>
            <person name="Cichocki N."/>
            <person name="Clum A."/>
            <person name="Culley D."/>
            <person name="Crous P.W."/>
            <person name="Fauchery L."/>
            <person name="Girlanda M."/>
            <person name="Hayes R."/>
            <person name="Keri Z."/>
            <person name="LaButti K."/>
            <person name="Lipzen A."/>
            <person name="Lombard V."/>
            <person name="Magnuson J."/>
            <person name="Maillard F."/>
            <person name="Morin E."/>
            <person name="Murat C."/>
            <person name="Nolan M."/>
            <person name="Ohm R."/>
            <person name="Pangilinan J."/>
            <person name="Pereira M."/>
            <person name="Perotto S."/>
            <person name="Peter M."/>
            <person name="Riley R."/>
            <person name="Sitrit Y."/>
            <person name="Stielow B."/>
            <person name="Szollosi G."/>
            <person name="Zifcakova L."/>
            <person name="Stursova M."/>
            <person name="Spatafora J.W."/>
            <person name="Tedersoo L."/>
            <person name="Vaario L.-M."/>
            <person name="Yamada A."/>
            <person name="Yan M."/>
            <person name="Wang P."/>
            <person name="Xu J."/>
            <person name="Bruns T."/>
            <person name="Baldrian P."/>
            <person name="Vilgalys R."/>
            <person name="Henrissat B."/>
            <person name="Grigoriev I.V."/>
            <person name="Hibbett D."/>
            <person name="Nagy L.G."/>
            <person name="Martin F.M."/>
        </authorList>
    </citation>
    <scope>NUCLEOTIDE SEQUENCE</scope>
    <source>
        <strain evidence="16">BED1</strain>
    </source>
</reference>
<dbReference type="InterPro" id="IPR003960">
    <property type="entry name" value="ATPase_AAA_CS"/>
</dbReference>
<dbReference type="GO" id="GO:0005524">
    <property type="term" value="F:ATP binding"/>
    <property type="evidence" value="ECO:0007669"/>
    <property type="project" value="UniProtKB-KW"/>
</dbReference>
<evidence type="ECO:0000256" key="5">
    <source>
        <dbReference type="ARBA" id="ARBA00022792"/>
    </source>
</evidence>
<keyword evidence="5" id="KW-0999">Mitochondrion inner membrane</keyword>
<evidence type="ECO:0000259" key="15">
    <source>
        <dbReference type="SMART" id="SM01024"/>
    </source>
</evidence>
<dbReference type="Pfam" id="PF25426">
    <property type="entry name" value="AAA_lid_BCS1"/>
    <property type="match status" value="1"/>
</dbReference>
<dbReference type="GO" id="GO:0016887">
    <property type="term" value="F:ATP hydrolysis activity"/>
    <property type="evidence" value="ECO:0007669"/>
    <property type="project" value="InterPro"/>
</dbReference>
<dbReference type="PANTHER" id="PTHR23070">
    <property type="entry name" value="BCS1 AAA-TYPE ATPASE"/>
    <property type="match status" value="1"/>
</dbReference>
<keyword evidence="9" id="KW-0496">Mitochondrion</keyword>
<feature type="region of interest" description="Disordered" evidence="13">
    <location>
        <begin position="372"/>
        <end position="459"/>
    </location>
</feature>
<proteinExistence type="inferred from homology"/>
<dbReference type="SUPFAM" id="SSF52540">
    <property type="entry name" value="P-loop containing nucleoside triphosphate hydrolases"/>
    <property type="match status" value="1"/>
</dbReference>
<comment type="caution">
    <text evidence="16">The sequence shown here is derived from an EMBL/GenBank/DDBJ whole genome shotgun (WGS) entry which is preliminary data.</text>
</comment>
<evidence type="ECO:0000256" key="6">
    <source>
        <dbReference type="ARBA" id="ARBA00022801"/>
    </source>
</evidence>
<evidence type="ECO:0000256" key="9">
    <source>
        <dbReference type="ARBA" id="ARBA00023128"/>
    </source>
</evidence>
<dbReference type="EMBL" id="WHUW01000150">
    <property type="protein sequence ID" value="KAF8420910.1"/>
    <property type="molecule type" value="Genomic_DNA"/>
</dbReference>
<dbReference type="Gene3D" id="3.40.50.300">
    <property type="entry name" value="P-loop containing nucleotide triphosphate hydrolases"/>
    <property type="match status" value="1"/>
</dbReference>
<evidence type="ECO:0000256" key="1">
    <source>
        <dbReference type="ARBA" id="ARBA00004434"/>
    </source>
</evidence>
<evidence type="ECO:0000256" key="8">
    <source>
        <dbReference type="ARBA" id="ARBA00022989"/>
    </source>
</evidence>
<protein>
    <submittedName>
        <fullName evidence="16">BCS1 N terminal-domain-containing protein</fullName>
    </submittedName>
</protein>
<evidence type="ECO:0000313" key="17">
    <source>
        <dbReference type="Proteomes" id="UP001194468"/>
    </source>
</evidence>
<evidence type="ECO:0000256" key="11">
    <source>
        <dbReference type="ARBA" id="ARBA00048778"/>
    </source>
</evidence>
<keyword evidence="7 12" id="KW-0067">ATP-binding</keyword>
<keyword evidence="6" id="KW-0378">Hydrolase</keyword>
<reference evidence="16" key="2">
    <citation type="journal article" date="2020" name="Nat. Commun.">
        <title>Large-scale genome sequencing of mycorrhizal fungi provides insights into the early evolution of symbiotic traits.</title>
        <authorList>
            <person name="Miyauchi S."/>
            <person name="Kiss E."/>
            <person name="Kuo A."/>
            <person name="Drula E."/>
            <person name="Kohler A."/>
            <person name="Sanchez-Garcia M."/>
            <person name="Morin E."/>
            <person name="Andreopoulos B."/>
            <person name="Barry K.W."/>
            <person name="Bonito G."/>
            <person name="Buee M."/>
            <person name="Carver A."/>
            <person name="Chen C."/>
            <person name="Cichocki N."/>
            <person name="Clum A."/>
            <person name="Culley D."/>
            <person name="Crous P.W."/>
            <person name="Fauchery L."/>
            <person name="Girlanda M."/>
            <person name="Hayes R.D."/>
            <person name="Keri Z."/>
            <person name="LaButti K."/>
            <person name="Lipzen A."/>
            <person name="Lombard V."/>
            <person name="Magnuson J."/>
            <person name="Maillard F."/>
            <person name="Murat C."/>
            <person name="Nolan M."/>
            <person name="Ohm R.A."/>
            <person name="Pangilinan J."/>
            <person name="Pereira M.F."/>
            <person name="Perotto S."/>
            <person name="Peter M."/>
            <person name="Pfister S."/>
            <person name="Riley R."/>
            <person name="Sitrit Y."/>
            <person name="Stielow J.B."/>
            <person name="Szollosi G."/>
            <person name="Zifcakova L."/>
            <person name="Stursova M."/>
            <person name="Spatafora J.W."/>
            <person name="Tedersoo L."/>
            <person name="Vaario L.M."/>
            <person name="Yamada A."/>
            <person name="Yan M."/>
            <person name="Wang P."/>
            <person name="Xu J."/>
            <person name="Bruns T."/>
            <person name="Baldrian P."/>
            <person name="Vilgalys R."/>
            <person name="Dunand C."/>
            <person name="Henrissat B."/>
            <person name="Grigoriev I.V."/>
            <person name="Hibbett D."/>
            <person name="Nagy L.G."/>
            <person name="Martin F.M."/>
        </authorList>
    </citation>
    <scope>NUCLEOTIDE SEQUENCE</scope>
    <source>
        <strain evidence="16">BED1</strain>
    </source>
</reference>
<evidence type="ECO:0000256" key="13">
    <source>
        <dbReference type="SAM" id="MobiDB-lite"/>
    </source>
</evidence>
<dbReference type="AlphaFoldDB" id="A0AAD4BDE8"/>
<accession>A0AAD4BDE8</accession>
<evidence type="ECO:0000256" key="12">
    <source>
        <dbReference type="RuleBase" id="RU003651"/>
    </source>
</evidence>
<dbReference type="Pfam" id="PF00004">
    <property type="entry name" value="AAA"/>
    <property type="match status" value="1"/>
</dbReference>
<dbReference type="InterPro" id="IPR057495">
    <property type="entry name" value="AAA_lid_BCS1"/>
</dbReference>
<keyword evidence="10" id="KW-0472">Membrane</keyword>
<dbReference type="SMART" id="SM01024">
    <property type="entry name" value="BCS1_N"/>
    <property type="match status" value="1"/>
</dbReference>
<dbReference type="InterPro" id="IPR014851">
    <property type="entry name" value="BCS1_N"/>
</dbReference>
<dbReference type="InterPro" id="IPR027417">
    <property type="entry name" value="P-loop_NTPase"/>
</dbReference>
<feature type="compositionally biased region" description="Pro residues" evidence="13">
    <location>
        <begin position="424"/>
        <end position="440"/>
    </location>
</feature>
<keyword evidence="4 12" id="KW-0547">Nucleotide-binding</keyword>
<dbReference type="PROSITE" id="PS00674">
    <property type="entry name" value="AAA"/>
    <property type="match status" value="1"/>
</dbReference>
<gene>
    <name evidence="16" type="ORF">L210DRAFT_3574106</name>
</gene>
<name>A0AAD4BDE8_BOLED</name>
<evidence type="ECO:0000313" key="16">
    <source>
        <dbReference type="EMBL" id="KAF8420910.1"/>
    </source>
</evidence>
<dbReference type="SMART" id="SM00382">
    <property type="entry name" value="AAA"/>
    <property type="match status" value="1"/>
</dbReference>
<dbReference type="Pfam" id="PF08740">
    <property type="entry name" value="BCS1_N"/>
    <property type="match status" value="1"/>
</dbReference>
<dbReference type="InterPro" id="IPR050747">
    <property type="entry name" value="Mitochondrial_chaperone_BCS1"/>
</dbReference>
<feature type="compositionally biased region" description="Low complexity" evidence="13">
    <location>
        <begin position="409"/>
        <end position="423"/>
    </location>
</feature>
<keyword evidence="8" id="KW-1133">Transmembrane helix</keyword>
<evidence type="ECO:0000256" key="4">
    <source>
        <dbReference type="ARBA" id="ARBA00022741"/>
    </source>
</evidence>
<dbReference type="GO" id="GO:0005743">
    <property type="term" value="C:mitochondrial inner membrane"/>
    <property type="evidence" value="ECO:0007669"/>
    <property type="project" value="UniProtKB-SubCell"/>
</dbReference>
<feature type="domain" description="AAA+ ATPase" evidence="14">
    <location>
        <begin position="209"/>
        <end position="357"/>
    </location>
</feature>
<keyword evidence="3" id="KW-0812">Transmembrane</keyword>
<feature type="domain" description="BCS1 N-terminal" evidence="15">
    <location>
        <begin position="2"/>
        <end position="178"/>
    </location>
</feature>
<comment type="subcellular location">
    <subcellularLocation>
        <location evidence="1">Mitochondrion inner membrane</location>
        <topology evidence="1">Single-pass membrane protein</topology>
    </subcellularLocation>
</comment>
<feature type="compositionally biased region" description="Basic and acidic residues" evidence="13">
    <location>
        <begin position="382"/>
        <end position="400"/>
    </location>
</feature>
<evidence type="ECO:0000256" key="2">
    <source>
        <dbReference type="ARBA" id="ARBA00007448"/>
    </source>
</evidence>
<dbReference type="Proteomes" id="UP001194468">
    <property type="component" value="Unassembled WGS sequence"/>
</dbReference>
<organism evidence="16 17">
    <name type="scientific">Boletus edulis BED1</name>
    <dbReference type="NCBI Taxonomy" id="1328754"/>
    <lineage>
        <taxon>Eukaryota</taxon>
        <taxon>Fungi</taxon>
        <taxon>Dikarya</taxon>
        <taxon>Basidiomycota</taxon>
        <taxon>Agaricomycotina</taxon>
        <taxon>Agaricomycetes</taxon>
        <taxon>Agaricomycetidae</taxon>
        <taxon>Boletales</taxon>
        <taxon>Boletineae</taxon>
        <taxon>Boletaceae</taxon>
        <taxon>Boletoideae</taxon>
        <taxon>Boletus</taxon>
    </lineage>
</organism>
<evidence type="ECO:0000256" key="10">
    <source>
        <dbReference type="ARBA" id="ARBA00023136"/>
    </source>
</evidence>
<comment type="similarity">
    <text evidence="2">Belongs to the AAA ATPase family. BCS1 subfamily.</text>
</comment>
<dbReference type="InterPro" id="IPR003959">
    <property type="entry name" value="ATPase_AAA_core"/>
</dbReference>
<evidence type="ECO:0000256" key="7">
    <source>
        <dbReference type="ARBA" id="ARBA00022840"/>
    </source>
</evidence>